<evidence type="ECO:0000256" key="6">
    <source>
        <dbReference type="ARBA" id="ARBA00023002"/>
    </source>
</evidence>
<dbReference type="InterPro" id="IPR013121">
    <property type="entry name" value="Fe_red_NAD-bd_6"/>
</dbReference>
<evidence type="ECO:0000256" key="2">
    <source>
        <dbReference type="ARBA" id="ARBA00006278"/>
    </source>
</evidence>
<keyword evidence="12" id="KW-0732">Signal</keyword>
<keyword evidence="4 11" id="KW-0812">Transmembrane</keyword>
<keyword evidence="5 11" id="KW-1133">Transmembrane helix</keyword>
<feature type="transmembrane region" description="Helical" evidence="11">
    <location>
        <begin position="379"/>
        <end position="398"/>
    </location>
</feature>
<evidence type="ECO:0000256" key="9">
    <source>
        <dbReference type="ARBA" id="ARBA00023180"/>
    </source>
</evidence>
<dbReference type="EMBL" id="JBFXLU010000007">
    <property type="protein sequence ID" value="KAL2856444.1"/>
    <property type="molecule type" value="Genomic_DNA"/>
</dbReference>
<evidence type="ECO:0000256" key="12">
    <source>
        <dbReference type="SAM" id="SignalP"/>
    </source>
</evidence>
<gene>
    <name evidence="14" type="ORF">BJY01DRAFT_203400</name>
</gene>
<feature type="compositionally biased region" description="Polar residues" evidence="10">
    <location>
        <begin position="700"/>
        <end position="715"/>
    </location>
</feature>
<keyword evidence="15" id="KW-1185">Reference proteome</keyword>
<keyword evidence="8 11" id="KW-0472">Membrane</keyword>
<dbReference type="SFLD" id="SFLDG01168">
    <property type="entry name" value="Ferric_reductase_subgroup_(FRE"/>
    <property type="match status" value="1"/>
</dbReference>
<dbReference type="SFLD" id="SFLDS00052">
    <property type="entry name" value="Ferric_Reductase_Domain"/>
    <property type="match status" value="1"/>
</dbReference>
<evidence type="ECO:0000256" key="11">
    <source>
        <dbReference type="SAM" id="Phobius"/>
    </source>
</evidence>
<feature type="chain" id="PRO_5045910205" evidence="12">
    <location>
        <begin position="19"/>
        <end position="792"/>
    </location>
</feature>
<feature type="signal peptide" evidence="12">
    <location>
        <begin position="1"/>
        <end position="18"/>
    </location>
</feature>
<protein>
    <submittedName>
        <fullName evidence="14">Ferric reductase like transmembrane component-domain-containing protein</fullName>
    </submittedName>
</protein>
<sequence length="792" mass="90648">MRPHVALSLTLCAALAAANVLPVNERCVTSIQTAYGYIAFATSPSNGHYQTKCEDPLKVTSIYAASDVFCKPDERATGIRALETLCRELGFNLIPREQLAENLTEDAIHHMRSADYSELSPADPVDVPVLLTAAHYSRVFRTIDTWAYEMWTHYAYGYAGYLYWAIILGTGMVHRLVQHFLHFRHDHPSQRAIQRYLPFRQASHWVRTHFLVSTMIPSRGREFFWWTFSNRGEAFIVIGFWALSIAACAINYRAFPENIYFPPVHTQIIRYIADRTGIISFANLPLLWLFAGRNNICAWATGWNFATFNVFHRHVAWIATIQAVVHTVTYLILFFENLNPWKKLRKPYLLWGILATVLMVLILPAAVNWFRHRAYETFLFIHIILSIGLLVGCFYHTIIFEGKEYWGQAYWFYLWLPVGIWFFDRFLRLVRVIYCNLHVRQTTHSQVQYTSSLAIYDKAADLIQLEVMSGSSSLRPRPGQYYFLYQPFRLTGWESHPFTLGSWSYEVGRNMSPLTNLPTKDDETVDVSQIPLLSDDSSSGSRSIQMQQTSSTVPRELKLIFWIRPYDGWTRHLRRECLKSPDRTSNVSILLEGPYGHESPLWSYDSVLLIAGGTGIASAVPYINDHIARSSSTNDNGDGEGEDKDKDKIRTRIQDMQLIWVTRQQAFLRGLAARELRPALARDDFRASFYSTLPLTSSQRQRNSNFTSSHTSPTNFPAREELEPETEIEILHGRPNLEKQILAFAHGAQSSDSSAAVLVCGPAAMAGEARAAVYLAMRQGYELKYVEESFSW</sequence>
<keyword evidence="7" id="KW-0406">Ion transport</keyword>
<dbReference type="InterPro" id="IPR039261">
    <property type="entry name" value="FNR_nucleotide-bd"/>
</dbReference>
<evidence type="ECO:0000256" key="3">
    <source>
        <dbReference type="ARBA" id="ARBA00022448"/>
    </source>
</evidence>
<feature type="transmembrane region" description="Helical" evidence="11">
    <location>
        <begin position="348"/>
        <end position="367"/>
    </location>
</feature>
<evidence type="ECO:0000256" key="8">
    <source>
        <dbReference type="ARBA" id="ARBA00023136"/>
    </source>
</evidence>
<dbReference type="SUPFAM" id="SSF52343">
    <property type="entry name" value="Ferredoxin reductase-like, C-terminal NADP-linked domain"/>
    <property type="match status" value="1"/>
</dbReference>
<dbReference type="Pfam" id="PF01794">
    <property type="entry name" value="Ferric_reduct"/>
    <property type="match status" value="1"/>
</dbReference>
<dbReference type="PANTHER" id="PTHR32361:SF9">
    <property type="entry name" value="FERRIC REDUCTASE TRANSMEMBRANE COMPONENT 3-RELATED"/>
    <property type="match status" value="1"/>
</dbReference>
<dbReference type="InterPro" id="IPR051410">
    <property type="entry name" value="Ferric/Cupric_Reductase"/>
</dbReference>
<feature type="transmembrane region" description="Helical" evidence="11">
    <location>
        <begin position="234"/>
        <end position="255"/>
    </location>
</feature>
<keyword evidence="9" id="KW-0325">Glycoprotein</keyword>
<feature type="transmembrane region" description="Helical" evidence="11">
    <location>
        <begin position="315"/>
        <end position="336"/>
    </location>
</feature>
<feature type="transmembrane region" description="Helical" evidence="11">
    <location>
        <begin position="410"/>
        <end position="427"/>
    </location>
</feature>
<evidence type="ECO:0000259" key="13">
    <source>
        <dbReference type="PROSITE" id="PS51384"/>
    </source>
</evidence>
<comment type="subcellular location">
    <subcellularLocation>
        <location evidence="1">Membrane</location>
        <topology evidence="1">Multi-pass membrane protein</topology>
    </subcellularLocation>
</comment>
<accession>A0ABR4KW18</accession>
<comment type="caution">
    <text evidence="14">The sequence shown here is derived from an EMBL/GenBank/DDBJ whole genome shotgun (WGS) entry which is preliminary data.</text>
</comment>
<comment type="similarity">
    <text evidence="2">Belongs to the ferric reductase (FRE) family.</text>
</comment>
<name>A0ABR4KW18_9EURO</name>
<reference evidence="14 15" key="1">
    <citation type="submission" date="2024-07" db="EMBL/GenBank/DDBJ databases">
        <title>Section-level genome sequencing and comparative genomics of Aspergillus sections Usti and Cavernicolus.</title>
        <authorList>
            <consortium name="Lawrence Berkeley National Laboratory"/>
            <person name="Nybo J.L."/>
            <person name="Vesth T.C."/>
            <person name="Theobald S."/>
            <person name="Frisvad J.C."/>
            <person name="Larsen T.O."/>
            <person name="Kjaerboelling I."/>
            <person name="Rothschild-Mancinelli K."/>
            <person name="Lyhne E.K."/>
            <person name="Kogle M.E."/>
            <person name="Barry K."/>
            <person name="Clum A."/>
            <person name="Na H."/>
            <person name="Ledsgaard L."/>
            <person name="Lin J."/>
            <person name="Lipzen A."/>
            <person name="Kuo A."/>
            <person name="Riley R."/>
            <person name="Mondo S."/>
            <person name="Labutti K."/>
            <person name="Haridas S."/>
            <person name="Pangalinan J."/>
            <person name="Salamov A.A."/>
            <person name="Simmons B.A."/>
            <person name="Magnuson J.K."/>
            <person name="Chen J."/>
            <person name="Drula E."/>
            <person name="Henrissat B."/>
            <person name="Wiebenga A."/>
            <person name="Lubbers R.J."/>
            <person name="Gomes A.C."/>
            <person name="Makela M.R."/>
            <person name="Stajich J."/>
            <person name="Grigoriev I.V."/>
            <person name="Mortensen U.H."/>
            <person name="De Vries R.P."/>
            <person name="Baker S.E."/>
            <person name="Andersen M.R."/>
        </authorList>
    </citation>
    <scope>NUCLEOTIDE SEQUENCE [LARGE SCALE GENOMIC DNA]</scope>
    <source>
        <strain evidence="14 15">CBS 123904</strain>
    </source>
</reference>
<evidence type="ECO:0000313" key="15">
    <source>
        <dbReference type="Proteomes" id="UP001610446"/>
    </source>
</evidence>
<keyword evidence="3" id="KW-0813">Transport</keyword>
<dbReference type="Proteomes" id="UP001610446">
    <property type="component" value="Unassembled WGS sequence"/>
</dbReference>
<feature type="transmembrane region" description="Helical" evidence="11">
    <location>
        <begin position="158"/>
        <end position="177"/>
    </location>
</feature>
<evidence type="ECO:0000256" key="7">
    <source>
        <dbReference type="ARBA" id="ARBA00023065"/>
    </source>
</evidence>
<keyword evidence="6" id="KW-0560">Oxidoreductase</keyword>
<feature type="domain" description="FAD-binding FR-type" evidence="13">
    <location>
        <begin position="419"/>
        <end position="601"/>
    </location>
</feature>
<dbReference type="Pfam" id="PF08030">
    <property type="entry name" value="NAD_binding_6"/>
    <property type="match status" value="1"/>
</dbReference>
<feature type="region of interest" description="Disordered" evidence="10">
    <location>
        <begin position="629"/>
        <end position="648"/>
    </location>
</feature>
<organism evidence="14 15">
    <name type="scientific">Aspergillus pseudoustus</name>
    <dbReference type="NCBI Taxonomy" id="1810923"/>
    <lineage>
        <taxon>Eukaryota</taxon>
        <taxon>Fungi</taxon>
        <taxon>Dikarya</taxon>
        <taxon>Ascomycota</taxon>
        <taxon>Pezizomycotina</taxon>
        <taxon>Eurotiomycetes</taxon>
        <taxon>Eurotiomycetidae</taxon>
        <taxon>Eurotiales</taxon>
        <taxon>Aspergillaceae</taxon>
        <taxon>Aspergillus</taxon>
        <taxon>Aspergillus subgen. Nidulantes</taxon>
    </lineage>
</organism>
<proteinExistence type="inferred from homology"/>
<evidence type="ECO:0000256" key="4">
    <source>
        <dbReference type="ARBA" id="ARBA00022692"/>
    </source>
</evidence>
<evidence type="ECO:0000256" key="10">
    <source>
        <dbReference type="SAM" id="MobiDB-lite"/>
    </source>
</evidence>
<dbReference type="CDD" id="cd06186">
    <property type="entry name" value="NOX_Duox_like_FAD_NADP"/>
    <property type="match status" value="1"/>
</dbReference>
<dbReference type="InterPro" id="IPR013130">
    <property type="entry name" value="Fe3_Rdtase_TM_dom"/>
</dbReference>
<evidence type="ECO:0000256" key="1">
    <source>
        <dbReference type="ARBA" id="ARBA00004141"/>
    </source>
</evidence>
<dbReference type="Gene3D" id="3.40.50.80">
    <property type="entry name" value="Nucleotide-binding domain of ferredoxin-NADP reductase (FNR) module"/>
    <property type="match status" value="1"/>
</dbReference>
<dbReference type="PANTHER" id="PTHR32361">
    <property type="entry name" value="FERRIC/CUPRIC REDUCTASE TRANSMEMBRANE COMPONENT"/>
    <property type="match status" value="1"/>
</dbReference>
<evidence type="ECO:0000256" key="5">
    <source>
        <dbReference type="ARBA" id="ARBA00022989"/>
    </source>
</evidence>
<feature type="region of interest" description="Disordered" evidence="10">
    <location>
        <begin position="700"/>
        <end position="721"/>
    </location>
</feature>
<dbReference type="InterPro" id="IPR017927">
    <property type="entry name" value="FAD-bd_FR_type"/>
</dbReference>
<dbReference type="PROSITE" id="PS51384">
    <property type="entry name" value="FAD_FR"/>
    <property type="match status" value="1"/>
</dbReference>
<evidence type="ECO:0000313" key="14">
    <source>
        <dbReference type="EMBL" id="KAL2856444.1"/>
    </source>
</evidence>